<feature type="region of interest" description="Disordered" evidence="1">
    <location>
        <begin position="206"/>
        <end position="245"/>
    </location>
</feature>
<dbReference type="OrthoDB" id="10257948at2759"/>
<dbReference type="AlphaFoldDB" id="I0YS56"/>
<proteinExistence type="predicted"/>
<dbReference type="RefSeq" id="XP_005645769.1">
    <property type="nucleotide sequence ID" value="XM_005645712.1"/>
</dbReference>
<gene>
    <name evidence="2" type="ORF">COCSUDRAFT_30354</name>
</gene>
<dbReference type="Proteomes" id="UP000007264">
    <property type="component" value="Unassembled WGS sequence"/>
</dbReference>
<reference evidence="2 3" key="1">
    <citation type="journal article" date="2012" name="Genome Biol.">
        <title>The genome of the polar eukaryotic microalga coccomyxa subellipsoidea reveals traits of cold adaptation.</title>
        <authorList>
            <person name="Blanc G."/>
            <person name="Agarkova I."/>
            <person name="Grimwood J."/>
            <person name="Kuo A."/>
            <person name="Brueggeman A."/>
            <person name="Dunigan D."/>
            <person name="Gurnon J."/>
            <person name="Ladunga I."/>
            <person name="Lindquist E."/>
            <person name="Lucas S."/>
            <person name="Pangilinan J."/>
            <person name="Proschold T."/>
            <person name="Salamov A."/>
            <person name="Schmutz J."/>
            <person name="Weeks D."/>
            <person name="Yamada T."/>
            <person name="Claverie J.M."/>
            <person name="Grigoriev I."/>
            <person name="Van Etten J."/>
            <person name="Lomsadze A."/>
            <person name="Borodovsky M."/>
        </authorList>
    </citation>
    <scope>NUCLEOTIDE SEQUENCE [LARGE SCALE GENOMIC DNA]</scope>
    <source>
        <strain evidence="2 3">C-169</strain>
    </source>
</reference>
<keyword evidence="3" id="KW-1185">Reference proteome</keyword>
<sequence length="245" mass="28004">MQGNPNMEGMNPEKFKSRMHSLAYGQAMAAAARDYQKEMLVSARAGPDSSFREVDVDDLLDDPELERLHAERLAVMQKEAEKRMVLQRKGHGELQEVQEGDFLEVVTSAPRVVCHFFHREFERCKIIDKHLTVLSRKYFETRFIKLSAPDAPFFTVKLNVKVLPCIVLFSNGVAVDRTVGFEEFGAKDDFSTESVERRLLRSGVILPPTRSEDDSEDESFTPAEHIRRTVYGSRHDSDDEDSDFD</sequence>
<dbReference type="CDD" id="cd02989">
    <property type="entry name" value="Phd_like_TxnDC9"/>
    <property type="match status" value="1"/>
</dbReference>
<dbReference type="GeneID" id="17039207"/>
<organism evidence="2 3">
    <name type="scientific">Coccomyxa subellipsoidea (strain C-169)</name>
    <name type="common">Green microalga</name>
    <dbReference type="NCBI Taxonomy" id="574566"/>
    <lineage>
        <taxon>Eukaryota</taxon>
        <taxon>Viridiplantae</taxon>
        <taxon>Chlorophyta</taxon>
        <taxon>core chlorophytes</taxon>
        <taxon>Trebouxiophyceae</taxon>
        <taxon>Trebouxiophyceae incertae sedis</taxon>
        <taxon>Coccomyxaceae</taxon>
        <taxon>Coccomyxa</taxon>
        <taxon>Coccomyxa subellipsoidea</taxon>
    </lineage>
</organism>
<comment type="caution">
    <text evidence="2">The sequence shown here is derived from an EMBL/GenBank/DDBJ whole genome shotgun (WGS) entry which is preliminary data.</text>
</comment>
<dbReference type="InterPro" id="IPR036249">
    <property type="entry name" value="Thioredoxin-like_sf"/>
</dbReference>
<evidence type="ECO:0000313" key="2">
    <source>
        <dbReference type="EMBL" id="EIE21225.1"/>
    </source>
</evidence>
<evidence type="ECO:0000256" key="1">
    <source>
        <dbReference type="SAM" id="MobiDB-lite"/>
    </source>
</evidence>
<dbReference type="PANTHER" id="PTHR21148">
    <property type="entry name" value="THIOREDOXIN DOMAIN-CONTAINING PROTEIN 9"/>
    <property type="match status" value="1"/>
</dbReference>
<accession>I0YS56</accession>
<name>I0YS56_COCSC</name>
<dbReference type="SUPFAM" id="SSF52833">
    <property type="entry name" value="Thioredoxin-like"/>
    <property type="match status" value="1"/>
</dbReference>
<dbReference type="EMBL" id="AGSI01000013">
    <property type="protein sequence ID" value="EIE21225.1"/>
    <property type="molecule type" value="Genomic_DNA"/>
</dbReference>
<dbReference type="eggNOG" id="KOG1672">
    <property type="taxonomic scope" value="Eukaryota"/>
</dbReference>
<evidence type="ECO:0000313" key="3">
    <source>
        <dbReference type="Proteomes" id="UP000007264"/>
    </source>
</evidence>
<dbReference type="Gene3D" id="3.40.30.10">
    <property type="entry name" value="Glutaredoxin"/>
    <property type="match status" value="1"/>
</dbReference>
<dbReference type="KEGG" id="csl:COCSUDRAFT_30354"/>
<protein>
    <submittedName>
        <fullName evidence="2">Thioredoxin-like protein</fullName>
    </submittedName>
</protein>